<comment type="catalytic activity">
    <reaction evidence="7">
        <text>D-glucose 6-phosphate + NADP(+) = 6-phospho-D-glucono-1,5-lactone + NADPH + H(+)</text>
        <dbReference type="Rhea" id="RHEA:15841"/>
        <dbReference type="ChEBI" id="CHEBI:15378"/>
        <dbReference type="ChEBI" id="CHEBI:57783"/>
        <dbReference type="ChEBI" id="CHEBI:57955"/>
        <dbReference type="ChEBI" id="CHEBI:58349"/>
        <dbReference type="ChEBI" id="CHEBI:61548"/>
        <dbReference type="EC" id="1.1.1.49"/>
    </reaction>
</comment>
<comment type="function">
    <text evidence="7">Catalyzes the oxidation of glucose 6-phosphate to 6-phosphogluconolactone.</text>
</comment>
<name>A0A0J6SMM5_9HYPH</name>
<dbReference type="Gene3D" id="3.40.50.720">
    <property type="entry name" value="NAD(P)-binding Rossmann-like Domain"/>
    <property type="match status" value="1"/>
</dbReference>
<keyword evidence="11" id="KW-1185">Reference proteome</keyword>
<dbReference type="GO" id="GO:0050661">
    <property type="term" value="F:NADP binding"/>
    <property type="evidence" value="ECO:0007669"/>
    <property type="project" value="UniProtKB-UniRule"/>
</dbReference>
<keyword evidence="5 7" id="KW-0560">Oxidoreductase</keyword>
<dbReference type="InterPro" id="IPR019796">
    <property type="entry name" value="G6P_DH_AS"/>
</dbReference>
<evidence type="ECO:0000256" key="6">
    <source>
        <dbReference type="ARBA" id="ARBA00023277"/>
    </source>
</evidence>
<dbReference type="InterPro" id="IPR001282">
    <property type="entry name" value="G6P_DH"/>
</dbReference>
<evidence type="ECO:0000256" key="3">
    <source>
        <dbReference type="ARBA" id="ARBA00022526"/>
    </source>
</evidence>
<dbReference type="SUPFAM" id="SSF55347">
    <property type="entry name" value="Glyceraldehyde-3-phosphate dehydrogenase-like, C-terminal domain"/>
    <property type="match status" value="1"/>
</dbReference>
<dbReference type="EC" id="1.1.1.49" evidence="7"/>
<evidence type="ECO:0000256" key="2">
    <source>
        <dbReference type="ARBA" id="ARBA00009975"/>
    </source>
</evidence>
<dbReference type="NCBIfam" id="TIGR00871">
    <property type="entry name" value="zwf"/>
    <property type="match status" value="1"/>
</dbReference>
<dbReference type="HAMAP" id="MF_00966">
    <property type="entry name" value="G6PD"/>
    <property type="match status" value="1"/>
</dbReference>
<evidence type="ECO:0000256" key="5">
    <source>
        <dbReference type="ARBA" id="ARBA00023002"/>
    </source>
</evidence>
<dbReference type="AlphaFoldDB" id="A0A0J6SMM5"/>
<dbReference type="EMBL" id="LABY01000099">
    <property type="protein sequence ID" value="KMO36465.1"/>
    <property type="molecule type" value="Genomic_DNA"/>
</dbReference>
<keyword evidence="6 7" id="KW-0119">Carbohydrate metabolism</keyword>
<keyword evidence="3 7" id="KW-0313">Glucose metabolism</keyword>
<dbReference type="GO" id="GO:0006006">
    <property type="term" value="P:glucose metabolic process"/>
    <property type="evidence" value="ECO:0007669"/>
    <property type="project" value="UniProtKB-KW"/>
</dbReference>
<protein>
    <recommendedName>
        <fullName evidence="7">Glucose-6-phosphate 1-dehydrogenase</fullName>
        <shortName evidence="7">G6PD</shortName>
        <ecNumber evidence="7">1.1.1.49</ecNumber>
    </recommendedName>
</protein>
<dbReference type="Pfam" id="PF00479">
    <property type="entry name" value="G6PD_N"/>
    <property type="match status" value="1"/>
</dbReference>
<dbReference type="InterPro" id="IPR036291">
    <property type="entry name" value="NAD(P)-bd_dom_sf"/>
</dbReference>
<feature type="domain" description="Glucose-6-phosphate dehydrogenase NAD-binding" evidence="8">
    <location>
        <begin position="24"/>
        <end position="205"/>
    </location>
</feature>
<feature type="binding site" evidence="7">
    <location>
        <position position="167"/>
    </location>
    <ligand>
        <name>NADP(+)</name>
        <dbReference type="ChEBI" id="CHEBI:58349"/>
    </ligand>
</feature>
<feature type="binding site" evidence="7">
    <location>
        <position position="197"/>
    </location>
    <ligand>
        <name>substrate</name>
    </ligand>
</feature>
<dbReference type="PATRIC" id="fig|298794.3.peg.7995"/>
<evidence type="ECO:0000313" key="11">
    <source>
        <dbReference type="Proteomes" id="UP000035955"/>
    </source>
</evidence>
<comment type="similarity">
    <text evidence="2 7">Belongs to the glucose-6-phosphate dehydrogenase family.</text>
</comment>
<dbReference type="PIRSF" id="PIRSF000110">
    <property type="entry name" value="G6PD"/>
    <property type="match status" value="1"/>
</dbReference>
<dbReference type="Pfam" id="PF02781">
    <property type="entry name" value="G6PD_C"/>
    <property type="match status" value="1"/>
</dbReference>
<reference evidence="10 11" key="1">
    <citation type="submission" date="2015-03" db="EMBL/GenBank/DDBJ databases">
        <title>Genome sequencing of Methylobacterium variabile DSM 16961.</title>
        <authorList>
            <person name="Chaudhry V."/>
            <person name="Patil P.B."/>
        </authorList>
    </citation>
    <scope>NUCLEOTIDE SEQUENCE [LARGE SCALE GENOMIC DNA]</scope>
    <source>
        <strain evidence="10 11">DSM 16961</strain>
    </source>
</reference>
<dbReference type="RefSeq" id="WP_048445068.1">
    <property type="nucleotide sequence ID" value="NZ_LABY01000099.1"/>
</dbReference>
<evidence type="ECO:0000313" key="10">
    <source>
        <dbReference type="EMBL" id="KMO36465.1"/>
    </source>
</evidence>
<feature type="active site" description="Proton acceptor" evidence="7">
    <location>
        <position position="259"/>
    </location>
</feature>
<dbReference type="GO" id="GO:0005829">
    <property type="term" value="C:cytosol"/>
    <property type="evidence" value="ECO:0007669"/>
    <property type="project" value="TreeGrafter"/>
</dbReference>
<organism evidence="10 11">
    <name type="scientific">Methylobacterium variabile</name>
    <dbReference type="NCBI Taxonomy" id="298794"/>
    <lineage>
        <taxon>Bacteria</taxon>
        <taxon>Pseudomonadati</taxon>
        <taxon>Pseudomonadota</taxon>
        <taxon>Alphaproteobacteria</taxon>
        <taxon>Hyphomicrobiales</taxon>
        <taxon>Methylobacteriaceae</taxon>
        <taxon>Methylobacterium</taxon>
    </lineage>
</organism>
<dbReference type="InterPro" id="IPR022675">
    <property type="entry name" value="G6P_DH_C"/>
</dbReference>
<dbReference type="OrthoDB" id="9802739at2"/>
<dbReference type="UniPathway" id="UPA00115">
    <property type="reaction ID" value="UER00408"/>
</dbReference>
<dbReference type="PRINTS" id="PR00079">
    <property type="entry name" value="G6PDHDRGNASE"/>
</dbReference>
<gene>
    <name evidence="7" type="primary">zwf</name>
    <name evidence="10" type="ORF">VQ02_15350</name>
</gene>
<dbReference type="InterPro" id="IPR022674">
    <property type="entry name" value="G6P_DH_NAD-bd"/>
</dbReference>
<dbReference type="PROSITE" id="PS00069">
    <property type="entry name" value="G6P_DEHYDROGENASE"/>
    <property type="match status" value="1"/>
</dbReference>
<dbReference type="GO" id="GO:0009051">
    <property type="term" value="P:pentose-phosphate shunt, oxidative branch"/>
    <property type="evidence" value="ECO:0007669"/>
    <property type="project" value="TreeGrafter"/>
</dbReference>
<proteinExistence type="inferred from homology"/>
<feature type="binding site" evidence="7">
    <location>
        <position position="235"/>
    </location>
    <ligand>
        <name>substrate</name>
    </ligand>
</feature>
<feature type="binding site" evidence="7">
    <location>
        <position position="201"/>
    </location>
    <ligand>
        <name>substrate</name>
    </ligand>
</feature>
<evidence type="ECO:0000259" key="8">
    <source>
        <dbReference type="Pfam" id="PF00479"/>
    </source>
</evidence>
<feature type="binding site" evidence="7">
    <location>
        <begin position="111"/>
        <end position="112"/>
    </location>
    <ligand>
        <name>NADP(+)</name>
        <dbReference type="ChEBI" id="CHEBI:58349"/>
    </ligand>
</feature>
<comment type="caution">
    <text evidence="7">Lacks conserved residue(s) required for the propagation of feature annotation.</text>
</comment>
<comment type="caution">
    <text evidence="10">The sequence shown here is derived from an EMBL/GenBank/DDBJ whole genome shotgun (WGS) entry which is preliminary data.</text>
</comment>
<dbReference type="Gene3D" id="3.30.360.10">
    <property type="entry name" value="Dihydrodipicolinate Reductase, domain 2"/>
    <property type="match status" value="1"/>
</dbReference>
<feature type="binding site" evidence="7">
    <location>
        <position position="355"/>
    </location>
    <ligand>
        <name>substrate</name>
    </ligand>
</feature>
<feature type="binding site" evidence="7">
    <location>
        <position position="254"/>
    </location>
    <ligand>
        <name>substrate</name>
    </ligand>
</feature>
<dbReference type="PANTHER" id="PTHR23429:SF0">
    <property type="entry name" value="GLUCOSE-6-PHOSPHATE 1-DEHYDROGENASE"/>
    <property type="match status" value="1"/>
</dbReference>
<evidence type="ECO:0000256" key="7">
    <source>
        <dbReference type="HAMAP-Rule" id="MF_00966"/>
    </source>
</evidence>
<dbReference type="SUPFAM" id="SSF51735">
    <property type="entry name" value="NAD(P)-binding Rossmann-fold domains"/>
    <property type="match status" value="1"/>
</dbReference>
<evidence type="ECO:0000256" key="4">
    <source>
        <dbReference type="ARBA" id="ARBA00022857"/>
    </source>
</evidence>
<evidence type="ECO:0000256" key="1">
    <source>
        <dbReference type="ARBA" id="ARBA00004937"/>
    </source>
</evidence>
<comment type="pathway">
    <text evidence="1 7">Carbohydrate degradation; pentose phosphate pathway; D-ribulose 5-phosphate from D-glucose 6-phosphate (oxidative stage): step 1/3.</text>
</comment>
<feature type="domain" description="Glucose-6-phosphate dehydrogenase C-terminal" evidence="9">
    <location>
        <begin position="208"/>
        <end position="500"/>
    </location>
</feature>
<dbReference type="PANTHER" id="PTHR23429">
    <property type="entry name" value="GLUCOSE-6-PHOSPHATE 1-DEHYDROGENASE G6PD"/>
    <property type="match status" value="1"/>
</dbReference>
<evidence type="ECO:0000259" key="9">
    <source>
        <dbReference type="Pfam" id="PF02781"/>
    </source>
</evidence>
<sequence>MTSHVPVEGHAASGSKPAPPCTIVIFGAGGDLTKRLLMPALYNLAGSRLLDDTTTIWGVDHSDGSDDSWRKNLSDTMESFTKDETAEFHAEHIDPTAWGFVRDRLHYLKGDFLAPETYRQVAEKIPGNAVFYLAVAARFFAPIVEHLGEAGLLKQGDDSFRRVVIEKPFGSDLASAQELNKRLLAVADESQLYRIDHFLGKETVQSIMAIRFANGMFEPIWRRDFVDHVQITAAETIGVEERGAFYEPTGALRDMVPNHLFQLLCMTAMEPPVSFDAEAVRTEKAKLVQAVRPVQPEDAVRGQYRAGRVQGRDVPAYRDEPHVAKDSRTETYAALKLTIDNWRWGGVPFYLRTGKRMTGRRTEIAVHFKPAPYRLFRDTPVDQIAPNILRIMVDPVQGMVTEFNAKVPGPSMRLGAVRSTFREDAFFPQEPNVGYETLLYDCLCGDATLFQRADNIEASWAAVEPLVQAWPAGGEPEPYAAGSAGPAAADELLARDGRRWLPLDGD</sequence>
<dbReference type="Proteomes" id="UP000035955">
    <property type="component" value="Unassembled WGS sequence"/>
</dbReference>
<accession>A0A0J6SMM5</accession>
<dbReference type="GO" id="GO:0004345">
    <property type="term" value="F:glucose-6-phosphate dehydrogenase activity"/>
    <property type="evidence" value="ECO:0007669"/>
    <property type="project" value="UniProtKB-UniRule"/>
</dbReference>
<keyword evidence="4 7" id="KW-0521">NADP</keyword>